<dbReference type="AlphaFoldDB" id="A0ABC8KU93"/>
<proteinExistence type="predicted"/>
<feature type="compositionally biased region" description="Basic and acidic residues" evidence="1">
    <location>
        <begin position="82"/>
        <end position="101"/>
    </location>
</feature>
<accession>A0ABC8KU93</accession>
<keyword evidence="3" id="KW-1185">Reference proteome</keyword>
<comment type="caution">
    <text evidence="2">The sequence shown here is derived from an EMBL/GenBank/DDBJ whole genome shotgun (WGS) entry which is preliminary data.</text>
</comment>
<evidence type="ECO:0000313" key="2">
    <source>
        <dbReference type="EMBL" id="CAH8362808.1"/>
    </source>
</evidence>
<evidence type="ECO:0000313" key="3">
    <source>
        <dbReference type="Proteomes" id="UP001642260"/>
    </source>
</evidence>
<dbReference type="Proteomes" id="UP001642260">
    <property type="component" value="Unassembled WGS sequence"/>
</dbReference>
<feature type="compositionally biased region" description="Basic and acidic residues" evidence="1">
    <location>
        <begin position="132"/>
        <end position="143"/>
    </location>
</feature>
<feature type="region of interest" description="Disordered" evidence="1">
    <location>
        <begin position="1"/>
        <end position="175"/>
    </location>
</feature>
<feature type="compositionally biased region" description="Basic and acidic residues" evidence="1">
    <location>
        <begin position="161"/>
        <end position="175"/>
    </location>
</feature>
<gene>
    <name evidence="2" type="ORF">ERUC_LOCUS28564</name>
</gene>
<organism evidence="2 3">
    <name type="scientific">Eruca vesicaria subsp. sativa</name>
    <name type="common">Garden rocket</name>
    <name type="synonym">Eruca sativa</name>
    <dbReference type="NCBI Taxonomy" id="29727"/>
    <lineage>
        <taxon>Eukaryota</taxon>
        <taxon>Viridiplantae</taxon>
        <taxon>Streptophyta</taxon>
        <taxon>Embryophyta</taxon>
        <taxon>Tracheophyta</taxon>
        <taxon>Spermatophyta</taxon>
        <taxon>Magnoliopsida</taxon>
        <taxon>eudicotyledons</taxon>
        <taxon>Gunneridae</taxon>
        <taxon>Pentapetalae</taxon>
        <taxon>rosids</taxon>
        <taxon>malvids</taxon>
        <taxon>Brassicales</taxon>
        <taxon>Brassicaceae</taxon>
        <taxon>Brassiceae</taxon>
        <taxon>Eruca</taxon>
    </lineage>
</organism>
<evidence type="ECO:0000256" key="1">
    <source>
        <dbReference type="SAM" id="MobiDB-lite"/>
    </source>
</evidence>
<feature type="compositionally biased region" description="Basic and acidic residues" evidence="1">
    <location>
        <begin position="111"/>
        <end position="120"/>
    </location>
</feature>
<feature type="compositionally biased region" description="Basic residues" evidence="1">
    <location>
        <begin position="42"/>
        <end position="51"/>
    </location>
</feature>
<dbReference type="EMBL" id="CAKOAT010341820">
    <property type="protein sequence ID" value="CAH8362808.1"/>
    <property type="molecule type" value="Genomic_DNA"/>
</dbReference>
<sequence>MERNTELRGPSKPEDRARSYSGVVSHGDGNRDGGQADGFRVPKYHQGKGKGRMHDDYGPKRSKGGDRGNNRSQNHRNNNGIEDARSGRYQGEHSRSFDYERHRSHSQVRRTHGDGEDKALNNDAQQEEGEIESSKDSQHEMEKPQSPLTGSSQPVPIQVEPAHREEDLDGEKDLLAGEVPNFSAHGMELEGNLFVVEGEETLQGSEDDFQDLTDDEGKEILKESDQEAGNVGNTVMEGEVPMNMEKAEERDLKAGDVVKKDGARRPVFNTGPGGVASKKFAQVILSPRKHTLVKQGIKGRISCSSGWQVILMLVLFWRHRWLSQNFENGLKVKFWLRYWPLQFDGNLESTIVVSWYFRIGFMEFGDVVVTWGYVMLLQPSVRNNIHPLFLDYFCYLGIRSICFQVLFSPVCDQLRVPLQPVNYQERGYNSLWDPLLWIGLRPLCKAPTCTLPSINGFHLCLVILTKGWHILWCQCFVQVLWWSFIMQYQQTQSLGLLLQRGRINGSFGGKNIGLMIFIGLLLKNGKGDMRRWKGKIWKYMCIRERISFLYSHWHIRSFFVVLEEVENSGGSCTSY</sequence>
<reference evidence="2 3" key="1">
    <citation type="submission" date="2022-03" db="EMBL/GenBank/DDBJ databases">
        <authorList>
            <person name="Macdonald S."/>
            <person name="Ahmed S."/>
            <person name="Newling K."/>
        </authorList>
    </citation>
    <scope>NUCLEOTIDE SEQUENCE [LARGE SCALE GENOMIC DNA]</scope>
</reference>
<feature type="compositionally biased region" description="Basic and acidic residues" evidence="1">
    <location>
        <begin position="52"/>
        <end position="69"/>
    </location>
</feature>
<feature type="compositionally biased region" description="Polar residues" evidence="1">
    <location>
        <begin position="146"/>
        <end position="155"/>
    </location>
</feature>
<protein>
    <submittedName>
        <fullName evidence="2">Uncharacterized protein</fullName>
    </submittedName>
</protein>
<name>A0ABC8KU93_ERUVS</name>
<feature type="compositionally biased region" description="Low complexity" evidence="1">
    <location>
        <begin position="70"/>
        <end position="79"/>
    </location>
</feature>
<feature type="compositionally biased region" description="Basic and acidic residues" evidence="1">
    <location>
        <begin position="1"/>
        <end position="18"/>
    </location>
</feature>